<dbReference type="GO" id="GO:0005743">
    <property type="term" value="C:mitochondrial inner membrane"/>
    <property type="evidence" value="ECO:0007669"/>
    <property type="project" value="TreeGrafter"/>
</dbReference>
<proteinExistence type="predicted"/>
<keyword evidence="6" id="KW-0482">Metalloprotease</keyword>
<name>A0A165NUT3_9AGAM</name>
<dbReference type="InterPro" id="IPR001915">
    <property type="entry name" value="Peptidase_M48"/>
</dbReference>
<dbReference type="PANTHER" id="PTHR22726:SF18">
    <property type="entry name" value="PEPTIDASE M48 DOMAIN-CONTAINING PROTEIN"/>
    <property type="match status" value="1"/>
</dbReference>
<keyword evidence="4" id="KW-0378">Hydrolase</keyword>
<dbReference type="InParanoid" id="A0A165NUT3"/>
<dbReference type="PANTHER" id="PTHR22726">
    <property type="entry name" value="METALLOENDOPEPTIDASE OMA1"/>
    <property type="match status" value="1"/>
</dbReference>
<keyword evidence="7" id="KW-0472">Membrane</keyword>
<feature type="transmembrane region" description="Helical" evidence="7">
    <location>
        <begin position="133"/>
        <end position="154"/>
    </location>
</feature>
<keyword evidence="3" id="KW-0479">Metal-binding</keyword>
<comment type="cofactor">
    <cofactor evidence="1">
        <name>Zn(2+)</name>
        <dbReference type="ChEBI" id="CHEBI:29105"/>
    </cofactor>
</comment>
<dbReference type="GO" id="GO:0004222">
    <property type="term" value="F:metalloendopeptidase activity"/>
    <property type="evidence" value="ECO:0007669"/>
    <property type="project" value="InterPro"/>
</dbReference>
<dbReference type="EMBL" id="KV425625">
    <property type="protein sequence ID" value="KZT20137.1"/>
    <property type="molecule type" value="Genomic_DNA"/>
</dbReference>
<dbReference type="GO" id="GO:0034982">
    <property type="term" value="P:mitochondrial protein processing"/>
    <property type="evidence" value="ECO:0007669"/>
    <property type="project" value="TreeGrafter"/>
</dbReference>
<sequence>MLRSLSRSSPLRSIQQLAAHPRSRTLSLSAISTRSGPRRVDQKANLVSTSRHFHATPRSEGFPVLAVLGALKASTAIQAAQTIGRIALTFVPVILLKNHKSRRFLKAAARMEGRPGLEERKEILLKNMRVRTIIFRFLVLTPIAIFWAAILASLERTPLTGRWRLILLSPEEEDEISAQLAGSGWYQAVGDILAQESPPALLPPDDWRYEWVWSTLRRLEQAVPALSDEHSLDPSWLERGSDEQPFPPPAEFPLRPRPRGAEYFRMLCDQVTAGNPQPVSHALPGPPYSLIVVDKPDSSNAFSYGFGPDGAGGIVVYSGFIDEILAKYSGKPAAQDSSARSNSWMTFLRNPFSSLFSTPPSPYTMPTEEQTTELAVLLSHELSHLILSHHLETLSSSNIIIPGVSSMLADVARTLLFPFTMLFGPFVNDAVAKLGKVGSGDLAKIGEYCNSVKQEIEADIVSIRLLAHAGYDPQAAVSFWETRVETPRTAECSPKTAERIAKEEESTSHQYARLAMLMAGSAHPQNQVRVGKLREELERWNMERQKKRGIV</sequence>
<keyword evidence="7" id="KW-0812">Transmembrane</keyword>
<evidence type="ECO:0000256" key="5">
    <source>
        <dbReference type="ARBA" id="ARBA00022833"/>
    </source>
</evidence>
<dbReference type="Proteomes" id="UP000076761">
    <property type="component" value="Unassembled WGS sequence"/>
</dbReference>
<keyword evidence="5" id="KW-0862">Zinc</keyword>
<evidence type="ECO:0000256" key="4">
    <source>
        <dbReference type="ARBA" id="ARBA00022801"/>
    </source>
</evidence>
<keyword evidence="2" id="KW-0645">Protease</keyword>
<gene>
    <name evidence="9" type="ORF">NEOLEDRAFT_1141092</name>
</gene>
<feature type="domain" description="Peptidase M48" evidence="8">
    <location>
        <begin position="282"/>
        <end position="536"/>
    </location>
</feature>
<organism evidence="9 10">
    <name type="scientific">Neolentinus lepideus HHB14362 ss-1</name>
    <dbReference type="NCBI Taxonomy" id="1314782"/>
    <lineage>
        <taxon>Eukaryota</taxon>
        <taxon>Fungi</taxon>
        <taxon>Dikarya</taxon>
        <taxon>Basidiomycota</taxon>
        <taxon>Agaricomycotina</taxon>
        <taxon>Agaricomycetes</taxon>
        <taxon>Gloeophyllales</taxon>
        <taxon>Gloeophyllaceae</taxon>
        <taxon>Neolentinus</taxon>
    </lineage>
</organism>
<evidence type="ECO:0000256" key="2">
    <source>
        <dbReference type="ARBA" id="ARBA00022670"/>
    </source>
</evidence>
<protein>
    <recommendedName>
        <fullName evidence="8">Peptidase M48 domain-containing protein</fullName>
    </recommendedName>
</protein>
<keyword evidence="7" id="KW-1133">Transmembrane helix</keyword>
<dbReference type="OrthoDB" id="7464992at2759"/>
<evidence type="ECO:0000256" key="1">
    <source>
        <dbReference type="ARBA" id="ARBA00001947"/>
    </source>
</evidence>
<dbReference type="GO" id="GO:0046872">
    <property type="term" value="F:metal ion binding"/>
    <property type="evidence" value="ECO:0007669"/>
    <property type="project" value="UniProtKB-KW"/>
</dbReference>
<evidence type="ECO:0000256" key="3">
    <source>
        <dbReference type="ARBA" id="ARBA00022723"/>
    </source>
</evidence>
<dbReference type="Pfam" id="PF01435">
    <property type="entry name" value="Peptidase_M48"/>
    <property type="match status" value="1"/>
</dbReference>
<evidence type="ECO:0000256" key="7">
    <source>
        <dbReference type="SAM" id="Phobius"/>
    </source>
</evidence>
<evidence type="ECO:0000256" key="6">
    <source>
        <dbReference type="ARBA" id="ARBA00023049"/>
    </source>
</evidence>
<dbReference type="GO" id="GO:0006515">
    <property type="term" value="P:protein quality control for misfolded or incompletely synthesized proteins"/>
    <property type="evidence" value="ECO:0007669"/>
    <property type="project" value="TreeGrafter"/>
</dbReference>
<reference evidence="9 10" key="1">
    <citation type="journal article" date="2016" name="Mol. Biol. Evol.">
        <title>Comparative Genomics of Early-Diverging Mushroom-Forming Fungi Provides Insights into the Origins of Lignocellulose Decay Capabilities.</title>
        <authorList>
            <person name="Nagy L.G."/>
            <person name="Riley R."/>
            <person name="Tritt A."/>
            <person name="Adam C."/>
            <person name="Daum C."/>
            <person name="Floudas D."/>
            <person name="Sun H."/>
            <person name="Yadav J.S."/>
            <person name="Pangilinan J."/>
            <person name="Larsson K.H."/>
            <person name="Matsuura K."/>
            <person name="Barry K."/>
            <person name="Labutti K."/>
            <person name="Kuo R."/>
            <person name="Ohm R.A."/>
            <person name="Bhattacharya S.S."/>
            <person name="Shirouzu T."/>
            <person name="Yoshinaga Y."/>
            <person name="Martin F.M."/>
            <person name="Grigoriev I.V."/>
            <person name="Hibbett D.S."/>
        </authorList>
    </citation>
    <scope>NUCLEOTIDE SEQUENCE [LARGE SCALE GENOMIC DNA]</scope>
    <source>
        <strain evidence="9 10">HHB14362 ss-1</strain>
    </source>
</reference>
<dbReference type="InterPro" id="IPR051156">
    <property type="entry name" value="Mito/Outer_Membr_Metalloprot"/>
</dbReference>
<keyword evidence="10" id="KW-1185">Reference proteome</keyword>
<evidence type="ECO:0000313" key="9">
    <source>
        <dbReference type="EMBL" id="KZT20137.1"/>
    </source>
</evidence>
<accession>A0A165NUT3</accession>
<dbReference type="AlphaFoldDB" id="A0A165NUT3"/>
<evidence type="ECO:0000259" key="8">
    <source>
        <dbReference type="Pfam" id="PF01435"/>
    </source>
</evidence>
<evidence type="ECO:0000313" key="10">
    <source>
        <dbReference type="Proteomes" id="UP000076761"/>
    </source>
</evidence>